<evidence type="ECO:0000313" key="2">
    <source>
        <dbReference type="Proteomes" id="UP001152798"/>
    </source>
</evidence>
<proteinExistence type="predicted"/>
<sequence>MLKGLVAHMKLKRAMLRPLLIEIQPNQFNLSSSRLAVWQPELAVEVANGIYIARIVLEFWTPASSSTASY</sequence>
<dbReference type="AlphaFoldDB" id="A0A9P0H137"/>
<dbReference type="EMBL" id="OV725077">
    <property type="protein sequence ID" value="CAH1388397.1"/>
    <property type="molecule type" value="Genomic_DNA"/>
</dbReference>
<evidence type="ECO:0000313" key="1">
    <source>
        <dbReference type="EMBL" id="CAH1388397.1"/>
    </source>
</evidence>
<organism evidence="1 2">
    <name type="scientific">Nezara viridula</name>
    <name type="common">Southern green stink bug</name>
    <name type="synonym">Cimex viridulus</name>
    <dbReference type="NCBI Taxonomy" id="85310"/>
    <lineage>
        <taxon>Eukaryota</taxon>
        <taxon>Metazoa</taxon>
        <taxon>Ecdysozoa</taxon>
        <taxon>Arthropoda</taxon>
        <taxon>Hexapoda</taxon>
        <taxon>Insecta</taxon>
        <taxon>Pterygota</taxon>
        <taxon>Neoptera</taxon>
        <taxon>Paraneoptera</taxon>
        <taxon>Hemiptera</taxon>
        <taxon>Heteroptera</taxon>
        <taxon>Panheteroptera</taxon>
        <taxon>Pentatomomorpha</taxon>
        <taxon>Pentatomoidea</taxon>
        <taxon>Pentatomidae</taxon>
        <taxon>Pentatominae</taxon>
        <taxon>Nezara</taxon>
    </lineage>
</organism>
<dbReference type="Proteomes" id="UP001152798">
    <property type="component" value="Chromosome 1"/>
</dbReference>
<keyword evidence="2" id="KW-1185">Reference proteome</keyword>
<name>A0A9P0H137_NEZVI</name>
<gene>
    <name evidence="1" type="ORF">NEZAVI_LOCUS34</name>
</gene>
<protein>
    <submittedName>
        <fullName evidence="1">Uncharacterized protein</fullName>
    </submittedName>
</protein>
<accession>A0A9P0H137</accession>
<reference evidence="1" key="1">
    <citation type="submission" date="2022-01" db="EMBL/GenBank/DDBJ databases">
        <authorList>
            <person name="King R."/>
        </authorList>
    </citation>
    <scope>NUCLEOTIDE SEQUENCE</scope>
</reference>